<feature type="repeat" description="ANK" evidence="1">
    <location>
        <begin position="326"/>
        <end position="358"/>
    </location>
</feature>
<accession>A0ABR3GCJ0</accession>
<dbReference type="InterPro" id="IPR036770">
    <property type="entry name" value="Ankyrin_rpt-contain_sf"/>
</dbReference>
<reference evidence="2 3" key="1">
    <citation type="submission" date="2024-02" db="EMBL/GenBank/DDBJ databases">
        <title>Discinaceae phylogenomics.</title>
        <authorList>
            <person name="Dirks A.C."/>
            <person name="James T.Y."/>
        </authorList>
    </citation>
    <scope>NUCLEOTIDE SEQUENCE [LARGE SCALE GENOMIC DNA]</scope>
    <source>
        <strain evidence="2 3">ACD0624</strain>
    </source>
</reference>
<dbReference type="Proteomes" id="UP001447188">
    <property type="component" value="Unassembled WGS sequence"/>
</dbReference>
<dbReference type="PROSITE" id="PS50297">
    <property type="entry name" value="ANK_REP_REGION"/>
    <property type="match status" value="2"/>
</dbReference>
<keyword evidence="3" id="KW-1185">Reference proteome</keyword>
<dbReference type="PANTHER" id="PTHR24133">
    <property type="entry name" value="ANKYRIN DOMAIN-CONTAINING"/>
    <property type="match status" value="1"/>
</dbReference>
<evidence type="ECO:0000256" key="1">
    <source>
        <dbReference type="PROSITE-ProRule" id="PRU00023"/>
    </source>
</evidence>
<dbReference type="Pfam" id="PF12796">
    <property type="entry name" value="Ank_2"/>
    <property type="match status" value="1"/>
</dbReference>
<evidence type="ECO:0000313" key="3">
    <source>
        <dbReference type="Proteomes" id="UP001447188"/>
    </source>
</evidence>
<comment type="caution">
    <text evidence="2">The sequence shown here is derived from an EMBL/GenBank/DDBJ whole genome shotgun (WGS) entry which is preliminary data.</text>
</comment>
<name>A0ABR3GCJ0_9PEZI</name>
<dbReference type="Gene3D" id="1.25.40.20">
    <property type="entry name" value="Ankyrin repeat-containing domain"/>
    <property type="match status" value="1"/>
</dbReference>
<dbReference type="PROSITE" id="PS50088">
    <property type="entry name" value="ANK_REPEAT"/>
    <property type="match status" value="2"/>
</dbReference>
<evidence type="ECO:0000313" key="2">
    <source>
        <dbReference type="EMBL" id="KAL0633688.1"/>
    </source>
</evidence>
<dbReference type="PANTHER" id="PTHR24133:SF40">
    <property type="entry name" value="ANKYRIN REPEAT DOMAIN 44"/>
    <property type="match status" value="1"/>
</dbReference>
<gene>
    <name evidence="2" type="ORF">Q9L58_007411</name>
</gene>
<dbReference type="SMART" id="SM00248">
    <property type="entry name" value="ANK"/>
    <property type="match status" value="4"/>
</dbReference>
<sequence length="484" mass="52591">MEAAISVIGLLAAGAQISTTLQGLISTYSDAPLLAHTTCNEVRDFKYALSKLQPYIDGSIPIKLLGASMIDTHHLSLTLAASVFTFSRLEKKLDRLILRVEKPEDRAVVRGMDTLSRLRWLRDDADISRLVQNIQQHKSSLNLLLTVLISESLTEAEEGRTRLEEGLAEIIACLSGQTQSALPSQAHPDTQYIPIGAIMKTDTSSMMTINSISSRLSRHAFESILLSSRPYRTITNLSVMSVASSQRRGTRWSLYSGGSNTSVFSLPITCFEPLGQTLATTNVRDIPLPIRTDSLFNPWWYNTKIGSPPGAVPNRALSMVSLGRRSLESALHEAVKAGDTGAVIRLISQGANIEMIDSEGLRPLIWAVRCNNERMVRIFLNEGANVNKEGRSGGPGLNRSLGSRAIARLLLNPGSIGFGDEPPLSCAIRLGHGAITEILLDRAGIEAWDGGRASLHLAVRWGHESNVQIRTMCGVVALCCVVCC</sequence>
<feature type="repeat" description="ANK" evidence="1">
    <location>
        <begin position="359"/>
        <end position="391"/>
    </location>
</feature>
<dbReference type="EMBL" id="JBBBZM010000117">
    <property type="protein sequence ID" value="KAL0633688.1"/>
    <property type="molecule type" value="Genomic_DNA"/>
</dbReference>
<dbReference type="InterPro" id="IPR052391">
    <property type="entry name" value="E3_Ligase-Neurotoxin"/>
</dbReference>
<protein>
    <recommendedName>
        <fullName evidence="4">Ankyrin repeat protein</fullName>
    </recommendedName>
</protein>
<dbReference type="InterPro" id="IPR002110">
    <property type="entry name" value="Ankyrin_rpt"/>
</dbReference>
<organism evidence="2 3">
    <name type="scientific">Discina gigas</name>
    <dbReference type="NCBI Taxonomy" id="1032678"/>
    <lineage>
        <taxon>Eukaryota</taxon>
        <taxon>Fungi</taxon>
        <taxon>Dikarya</taxon>
        <taxon>Ascomycota</taxon>
        <taxon>Pezizomycotina</taxon>
        <taxon>Pezizomycetes</taxon>
        <taxon>Pezizales</taxon>
        <taxon>Discinaceae</taxon>
        <taxon>Discina</taxon>
    </lineage>
</organism>
<proteinExistence type="predicted"/>
<dbReference type="SUPFAM" id="SSF48403">
    <property type="entry name" value="Ankyrin repeat"/>
    <property type="match status" value="1"/>
</dbReference>
<evidence type="ECO:0008006" key="4">
    <source>
        <dbReference type="Google" id="ProtNLM"/>
    </source>
</evidence>
<keyword evidence="1" id="KW-0040">ANK repeat</keyword>